<protein>
    <submittedName>
        <fullName evidence="5">SCP2 sterol-binding domain-containing protein</fullName>
    </submittedName>
</protein>
<keyword evidence="2" id="KW-0521">NADP</keyword>
<sequence length="117" mass="12881">MKMDINEMSMDEIWKEINRQLNANPTPYTGLNTLYALDLAGDDGGQFGLKFADGKAETMKGQIENADCALQMSVSDFKKLLGGKLNSTAAFMMGKLKVKGNIGLALKLENLLKEYQL</sequence>
<dbReference type="InterPro" id="IPR003033">
    <property type="entry name" value="SCP2_sterol-bd_dom"/>
</dbReference>
<name>A0ABR8U9K0_9BACL</name>
<reference evidence="5 6" key="1">
    <citation type="submission" date="2020-08" db="EMBL/GenBank/DDBJ databases">
        <title>A Genomic Blueprint of the Chicken Gut Microbiome.</title>
        <authorList>
            <person name="Gilroy R."/>
            <person name="Ravi A."/>
            <person name="Getino M."/>
            <person name="Pursley I."/>
            <person name="Horton D.L."/>
            <person name="Alikhan N.-F."/>
            <person name="Baker D."/>
            <person name="Gharbi K."/>
            <person name="Hall N."/>
            <person name="Watson M."/>
            <person name="Adriaenssens E.M."/>
            <person name="Foster-Nyarko E."/>
            <person name="Jarju S."/>
            <person name="Secka A."/>
            <person name="Antonio M."/>
            <person name="Oren A."/>
            <person name="Chaudhuri R."/>
            <person name="La Ragione R.M."/>
            <person name="Hildebrand F."/>
            <person name="Pallen M.J."/>
        </authorList>
    </citation>
    <scope>NUCLEOTIDE SEQUENCE [LARGE SCALE GENOMIC DNA]</scope>
    <source>
        <strain evidence="5 6">Sa2YVA2</strain>
    </source>
</reference>
<evidence type="ECO:0000259" key="4">
    <source>
        <dbReference type="Pfam" id="PF02036"/>
    </source>
</evidence>
<dbReference type="Proteomes" id="UP000626786">
    <property type="component" value="Unassembled WGS sequence"/>
</dbReference>
<feature type="domain" description="SCP2" evidence="4">
    <location>
        <begin position="23"/>
        <end position="113"/>
    </location>
</feature>
<evidence type="ECO:0000313" key="5">
    <source>
        <dbReference type="EMBL" id="MBD7984696.1"/>
    </source>
</evidence>
<dbReference type="InterPro" id="IPR051935">
    <property type="entry name" value="HSDL2"/>
</dbReference>
<dbReference type="Gene3D" id="3.30.1050.10">
    <property type="entry name" value="SCP2 sterol-binding domain"/>
    <property type="match status" value="1"/>
</dbReference>
<comment type="caution">
    <text evidence="5">The sequence shown here is derived from an EMBL/GenBank/DDBJ whole genome shotgun (WGS) entry which is preliminary data.</text>
</comment>
<gene>
    <name evidence="5" type="ORF">H9649_08895</name>
</gene>
<dbReference type="Pfam" id="PF02036">
    <property type="entry name" value="SCP2"/>
    <property type="match status" value="1"/>
</dbReference>
<organism evidence="5 6">
    <name type="scientific">Sporosarcina quadrami</name>
    <dbReference type="NCBI Taxonomy" id="2762234"/>
    <lineage>
        <taxon>Bacteria</taxon>
        <taxon>Bacillati</taxon>
        <taxon>Bacillota</taxon>
        <taxon>Bacilli</taxon>
        <taxon>Bacillales</taxon>
        <taxon>Caryophanaceae</taxon>
        <taxon>Sporosarcina</taxon>
    </lineage>
</organism>
<evidence type="ECO:0000256" key="1">
    <source>
        <dbReference type="ARBA" id="ARBA00006484"/>
    </source>
</evidence>
<dbReference type="InterPro" id="IPR036527">
    <property type="entry name" value="SCP2_sterol-bd_dom_sf"/>
</dbReference>
<comment type="similarity">
    <text evidence="1">Belongs to the short-chain dehydrogenases/reductases (SDR) family.</text>
</comment>
<evidence type="ECO:0000256" key="3">
    <source>
        <dbReference type="ARBA" id="ARBA00023002"/>
    </source>
</evidence>
<keyword evidence="3" id="KW-0560">Oxidoreductase</keyword>
<accession>A0ABR8U9K0</accession>
<evidence type="ECO:0000256" key="2">
    <source>
        <dbReference type="ARBA" id="ARBA00022857"/>
    </source>
</evidence>
<dbReference type="PANTHER" id="PTHR42808:SF3">
    <property type="entry name" value="HYDROXYSTEROID DEHYDROGENASE-LIKE PROTEIN 2"/>
    <property type="match status" value="1"/>
</dbReference>
<dbReference type="EMBL" id="JACSQN010000007">
    <property type="protein sequence ID" value="MBD7984696.1"/>
    <property type="molecule type" value="Genomic_DNA"/>
</dbReference>
<dbReference type="PANTHER" id="PTHR42808">
    <property type="entry name" value="HYDROXYSTEROID DEHYDROGENASE-LIKE PROTEIN 2"/>
    <property type="match status" value="1"/>
</dbReference>
<dbReference type="SUPFAM" id="SSF55718">
    <property type="entry name" value="SCP-like"/>
    <property type="match status" value="1"/>
</dbReference>
<evidence type="ECO:0000313" key="6">
    <source>
        <dbReference type="Proteomes" id="UP000626786"/>
    </source>
</evidence>
<proteinExistence type="inferred from homology"/>
<keyword evidence="6" id="KW-1185">Reference proteome</keyword>